<protein>
    <submittedName>
        <fullName evidence="3">Lantibiotic dehydratase</fullName>
    </submittedName>
</protein>
<dbReference type="Pfam" id="PF04738">
    <property type="entry name" value="Lant_dehydr_N"/>
    <property type="match status" value="1"/>
</dbReference>
<dbReference type="InterPro" id="IPR023809">
    <property type="entry name" value="Thiopep_bacteriocin_synth_dom"/>
</dbReference>
<gene>
    <name evidence="3" type="ORF">ACFO3J_30590</name>
</gene>
<reference evidence="4" key="1">
    <citation type="journal article" date="2019" name="Int. J. Syst. Evol. Microbiol.">
        <title>The Global Catalogue of Microorganisms (GCM) 10K type strain sequencing project: providing services to taxonomists for standard genome sequencing and annotation.</title>
        <authorList>
            <consortium name="The Broad Institute Genomics Platform"/>
            <consortium name="The Broad Institute Genome Sequencing Center for Infectious Disease"/>
            <person name="Wu L."/>
            <person name="Ma J."/>
        </authorList>
    </citation>
    <scope>NUCLEOTIDE SEQUENCE [LARGE SCALE GENOMIC DNA]</scope>
    <source>
        <strain evidence="4">CGMCC 4.7237</strain>
    </source>
</reference>
<dbReference type="RefSeq" id="WP_386436328.1">
    <property type="nucleotide sequence ID" value="NZ_JBHSBB010000029.1"/>
</dbReference>
<evidence type="ECO:0000313" key="4">
    <source>
        <dbReference type="Proteomes" id="UP001595765"/>
    </source>
</evidence>
<feature type="domain" description="Lantibiotic dehydratase N-terminal" evidence="1">
    <location>
        <begin position="111"/>
        <end position="756"/>
    </location>
</feature>
<sequence length="1094" mass="118882">MIALRSSHGQVTVSSLPAASGSDADRIDLKIRRVRVEGTDNGMRDLLGYDSAARNAVSAVGHLRFECDEDALLRAAPHSTVKIPAWPDLEDRRPAGVQRWCAWLHEVWAIPAVADAVRHASPDLSHDLDHLDPATILVPHAVRMVLRLGAYVLRLTSRPTPFGLFAGVAPASFSPAVTARWGANHRAVARAGGAWIADVVAQLEAVPEIRHRLAMVTNNTVMVRGGRIVVPWRPRDLDSTSTGIDEVSLLFTPEVRAVTVLAKSPVSYRDLVAKVRAGFSIDGPAAHALLDQLIECRVLLSSLQPPSTAIDALGYIVAELERSDAASEAVAASTIAALREVRQLMGKHNRLPAVLSAALRKVLVRRMSELSAADRALAVDVRLDCDVVLPRKVARETEAAAAVLTRVSPHPYGPGAWRDYHRRFLSRYGQHALVPVLDLLDPDVGLGYPQGYLGTGPVPVPPLSARDGRLLSLVELAALDGWDEIVLDEQLIRELTTGDAEEMRAPAHLEMAFEVRAASQTALSEGEFEIVVGSVTRGFGTMSGGRFAALLDPSGRDGVPAALGNLPTSELDALPVQLAFPALAPSATHITRTPQLLPALISVGEHRAPGPGVISLDDLVVGADDDRLFLMSHSYGQRLEAAAFHPLQLEFHTPTLVRFLSEIARGRAAVVTGFDWGAAAGLPFLPRVRYRRTVLSPARWLLDHTGLPDRAASTQEWNDALAALRARLRIPALVLLTYFDQRLRLDLDQSGHRAVLRSHLERPHVGPITLIEAAGPEVYGWLNGHPHEVVALLRAVQPADPWPIGSHLPEAAPVLPGTAQMPGDSSWLSIRLPARRQRQHDFVAHYLPELLAEFSNDGQDPLWWFAPQEDHLRLHLELAEADKFAKAVHRVSSLAQRLAVQRVVRGEDIEIVAYCPDTQWGTGALLRVAEEVFASDSRAVLEQVRHPAGLDPRVLSAANLIAISVAFTGSIPGGMRWLADRPVSAPASGTLPRPVQKEAVRVADPQGQFEVLRSIPGGAALTAGWPARREALTAYRASLIEHPHVDPDQVLDRLLHEHILRVDGSSSDSERTVRRLARSVALAHLARSPHQRQR</sequence>
<dbReference type="Pfam" id="PF14028">
    <property type="entry name" value="Lant_dehydr_C"/>
    <property type="match status" value="1"/>
</dbReference>
<keyword evidence="4" id="KW-1185">Reference proteome</keyword>
<proteinExistence type="predicted"/>
<dbReference type="InterPro" id="IPR006827">
    <property type="entry name" value="Lant_deHydtase_N"/>
</dbReference>
<name>A0ABV8HY04_9ACTN</name>
<feature type="domain" description="Thiopeptide-type bacteriocin biosynthesis" evidence="2">
    <location>
        <begin position="827"/>
        <end position="1079"/>
    </location>
</feature>
<dbReference type="NCBIfam" id="TIGR03891">
    <property type="entry name" value="thiopep_ocin"/>
    <property type="match status" value="1"/>
</dbReference>
<comment type="caution">
    <text evidence="3">The sequence shown here is derived from an EMBL/GenBank/DDBJ whole genome shotgun (WGS) entry which is preliminary data.</text>
</comment>
<evidence type="ECO:0000259" key="2">
    <source>
        <dbReference type="Pfam" id="PF14028"/>
    </source>
</evidence>
<dbReference type="Proteomes" id="UP001595765">
    <property type="component" value="Unassembled WGS sequence"/>
</dbReference>
<organism evidence="3 4">
    <name type="scientific">Streptomyces polygonati</name>
    <dbReference type="NCBI Taxonomy" id="1617087"/>
    <lineage>
        <taxon>Bacteria</taxon>
        <taxon>Bacillati</taxon>
        <taxon>Actinomycetota</taxon>
        <taxon>Actinomycetes</taxon>
        <taxon>Kitasatosporales</taxon>
        <taxon>Streptomycetaceae</taxon>
        <taxon>Streptomyces</taxon>
    </lineage>
</organism>
<accession>A0ABV8HY04</accession>
<dbReference type="EMBL" id="JBHSBB010000029">
    <property type="protein sequence ID" value="MFC4035786.1"/>
    <property type="molecule type" value="Genomic_DNA"/>
</dbReference>
<evidence type="ECO:0000313" key="3">
    <source>
        <dbReference type="EMBL" id="MFC4035786.1"/>
    </source>
</evidence>
<evidence type="ECO:0000259" key="1">
    <source>
        <dbReference type="Pfam" id="PF04738"/>
    </source>
</evidence>